<dbReference type="GO" id="GO:0046872">
    <property type="term" value="F:metal ion binding"/>
    <property type="evidence" value="ECO:0007669"/>
    <property type="project" value="UniProtKB-KW"/>
</dbReference>
<evidence type="ECO:0000256" key="2">
    <source>
        <dbReference type="ARBA" id="ARBA00022525"/>
    </source>
</evidence>
<keyword evidence="7" id="KW-0186">Copper</keyword>
<evidence type="ECO:0000256" key="11">
    <source>
        <dbReference type="ARBA" id="ARBA00023326"/>
    </source>
</evidence>
<feature type="compositionally biased region" description="Low complexity" evidence="14">
    <location>
        <begin position="248"/>
        <end position="269"/>
    </location>
</feature>
<evidence type="ECO:0000256" key="5">
    <source>
        <dbReference type="ARBA" id="ARBA00023001"/>
    </source>
</evidence>
<dbReference type="CDD" id="cd21175">
    <property type="entry name" value="LPMO_AA9"/>
    <property type="match status" value="1"/>
</dbReference>
<comment type="domain">
    <text evidence="13">Has a modular structure: an endo-beta-1,4-glucanase catalytic module at the N-terminus, a linker rich in serines and threonines, and a C-terminal carbohydrate-binding module (CBM).</text>
</comment>
<dbReference type="InterPro" id="IPR035971">
    <property type="entry name" value="CBD_sf"/>
</dbReference>
<proteinExistence type="inferred from homology"/>
<dbReference type="InterPro" id="IPR049892">
    <property type="entry name" value="AA9"/>
</dbReference>
<dbReference type="AlphaFoldDB" id="A0AAD5SF54"/>
<evidence type="ECO:0000256" key="9">
    <source>
        <dbReference type="ARBA" id="ARBA00023157"/>
    </source>
</evidence>
<keyword evidence="8" id="KW-0503">Monooxygenase</keyword>
<dbReference type="SUPFAM" id="SSF57180">
    <property type="entry name" value="Cellulose-binding domain"/>
    <property type="match status" value="1"/>
</dbReference>
<feature type="signal peptide" evidence="15">
    <location>
        <begin position="1"/>
        <end position="19"/>
    </location>
</feature>
<evidence type="ECO:0000256" key="4">
    <source>
        <dbReference type="ARBA" id="ARBA00022729"/>
    </source>
</evidence>
<evidence type="ECO:0000256" key="15">
    <source>
        <dbReference type="SAM" id="SignalP"/>
    </source>
</evidence>
<evidence type="ECO:0000256" key="7">
    <source>
        <dbReference type="ARBA" id="ARBA00023008"/>
    </source>
</evidence>
<reference evidence="17" key="1">
    <citation type="submission" date="2020-05" db="EMBL/GenBank/DDBJ databases">
        <title>Phylogenomic resolution of chytrid fungi.</title>
        <authorList>
            <person name="Stajich J.E."/>
            <person name="Amses K."/>
            <person name="Simmons R."/>
            <person name="Seto K."/>
            <person name="Myers J."/>
            <person name="Bonds A."/>
            <person name="Quandt C.A."/>
            <person name="Barry K."/>
            <person name="Liu P."/>
            <person name="Grigoriev I."/>
            <person name="Longcore J.E."/>
            <person name="James T.Y."/>
        </authorList>
    </citation>
    <scope>NUCLEOTIDE SEQUENCE</scope>
    <source>
        <strain evidence="17">JEL0318</strain>
    </source>
</reference>
<evidence type="ECO:0000256" key="6">
    <source>
        <dbReference type="ARBA" id="ARBA00023002"/>
    </source>
</evidence>
<comment type="catalytic activity">
    <reaction evidence="13">
        <text>[(1-&gt;4)-beta-D-glucosyl]n+m + reduced acceptor + O2 = 4-dehydro-beta-D-glucosyl-[(1-&gt;4)-beta-D-glucosyl]n-1 + [(1-&gt;4)-beta-D-glucosyl]m + acceptor + H2O.</text>
        <dbReference type="EC" id="1.14.99.56"/>
    </reaction>
</comment>
<evidence type="ECO:0000256" key="1">
    <source>
        <dbReference type="ARBA" id="ARBA00004613"/>
    </source>
</evidence>
<keyword evidence="9 13" id="KW-1015">Disulfide bond</keyword>
<comment type="subcellular location">
    <subcellularLocation>
        <location evidence="1 13">Secreted</location>
    </subcellularLocation>
</comment>
<dbReference type="Gene3D" id="2.70.50.70">
    <property type="match status" value="1"/>
</dbReference>
<dbReference type="InterPro" id="IPR005103">
    <property type="entry name" value="AA9_LPMO"/>
</dbReference>
<dbReference type="GO" id="GO:0008810">
    <property type="term" value="F:cellulase activity"/>
    <property type="evidence" value="ECO:0007669"/>
    <property type="project" value="UniProtKB-UniRule"/>
</dbReference>
<dbReference type="EMBL" id="JADGJD010000255">
    <property type="protein sequence ID" value="KAJ3052902.1"/>
    <property type="molecule type" value="Genomic_DNA"/>
</dbReference>
<dbReference type="GO" id="GO:0005576">
    <property type="term" value="C:extracellular region"/>
    <property type="evidence" value="ECO:0007669"/>
    <property type="project" value="UniProtKB-SubCell"/>
</dbReference>
<gene>
    <name evidence="17" type="ORF">HK097_005435</name>
</gene>
<keyword evidence="5 13" id="KW-0136">Cellulose degradation</keyword>
<dbReference type="EC" id="1.14.99.56" evidence="13"/>
<accession>A0AAD5SF54</accession>
<evidence type="ECO:0000256" key="13">
    <source>
        <dbReference type="RuleBase" id="RU368122"/>
    </source>
</evidence>
<keyword evidence="4 15" id="KW-0732">Signal</keyword>
<comment type="similarity">
    <text evidence="12">Belongs to the polysaccharide monooxygenase AA9 family.</text>
</comment>
<dbReference type="PROSITE" id="PS00562">
    <property type="entry name" value="CBM1_1"/>
    <property type="match status" value="1"/>
</dbReference>
<protein>
    <recommendedName>
        <fullName evidence="13">AA9 family lytic polysaccharide monooxygenase</fullName>
        <ecNumber evidence="13">1.14.99.56</ecNumber>
    </recommendedName>
    <alternativeName>
        <fullName evidence="13">Endo-beta-1,4-glucanase</fullName>
    </alternativeName>
    <alternativeName>
        <fullName evidence="13">Glycosyl hydrolase 61 family protein</fullName>
    </alternativeName>
</protein>
<dbReference type="Pfam" id="PF00734">
    <property type="entry name" value="CBM_1"/>
    <property type="match status" value="1"/>
</dbReference>
<dbReference type="GO" id="GO:0030248">
    <property type="term" value="F:cellulose binding"/>
    <property type="evidence" value="ECO:0007669"/>
    <property type="project" value="UniProtKB-UniRule"/>
</dbReference>
<organism evidence="17 18">
    <name type="scientific">Rhizophlyctis rosea</name>
    <dbReference type="NCBI Taxonomy" id="64517"/>
    <lineage>
        <taxon>Eukaryota</taxon>
        <taxon>Fungi</taxon>
        <taxon>Fungi incertae sedis</taxon>
        <taxon>Chytridiomycota</taxon>
        <taxon>Chytridiomycota incertae sedis</taxon>
        <taxon>Chytridiomycetes</taxon>
        <taxon>Rhizophlyctidales</taxon>
        <taxon>Rhizophlyctidaceae</taxon>
        <taxon>Rhizophlyctis</taxon>
    </lineage>
</organism>
<keyword evidence="11 13" id="KW-0624">Polysaccharide degradation</keyword>
<comment type="function">
    <text evidence="13">Lytic polysaccharide monooxygenase (LMPO) that depolymerizes crystalline and amorphous polysaccharides via the oxidation of scissile alpha- or beta-(1-4)-glycosidic bonds, yielding C1 and/or C4 oxidation products. Catalysis by LPMOs requires the reduction of the active-site copper from Cu(II) to Cu(I) by a reducing agent and H(2)O(2) or O(2) as a cosubstrate.</text>
</comment>
<keyword evidence="3" id="KW-0479">Metal-binding</keyword>
<feature type="chain" id="PRO_5042253549" description="AA9 family lytic polysaccharide monooxygenase" evidence="15">
    <location>
        <begin position="20"/>
        <end position="310"/>
    </location>
</feature>
<dbReference type="Pfam" id="PF03443">
    <property type="entry name" value="AA9"/>
    <property type="match status" value="1"/>
</dbReference>
<comment type="caution">
    <text evidence="17">The sequence shown here is derived from an EMBL/GenBank/DDBJ whole genome shotgun (WGS) entry which is preliminary data.</text>
</comment>
<dbReference type="GO" id="GO:0004497">
    <property type="term" value="F:monooxygenase activity"/>
    <property type="evidence" value="ECO:0007669"/>
    <property type="project" value="UniProtKB-KW"/>
</dbReference>
<keyword evidence="18" id="KW-1185">Reference proteome</keyword>
<feature type="region of interest" description="Disordered" evidence="14">
    <location>
        <begin position="233"/>
        <end position="275"/>
    </location>
</feature>
<dbReference type="PANTHER" id="PTHR33353">
    <property type="entry name" value="PUTATIVE (AFU_ORTHOLOGUE AFUA_1G12560)-RELATED"/>
    <property type="match status" value="1"/>
</dbReference>
<evidence type="ECO:0000256" key="10">
    <source>
        <dbReference type="ARBA" id="ARBA00023277"/>
    </source>
</evidence>
<dbReference type="SMART" id="SM00236">
    <property type="entry name" value="fCBD"/>
    <property type="match status" value="1"/>
</dbReference>
<evidence type="ECO:0000259" key="16">
    <source>
        <dbReference type="PROSITE" id="PS51164"/>
    </source>
</evidence>
<keyword evidence="10 13" id="KW-0119">Carbohydrate metabolism</keyword>
<dbReference type="InterPro" id="IPR000254">
    <property type="entry name" value="CBD"/>
</dbReference>
<keyword evidence="2 13" id="KW-0964">Secreted</keyword>
<evidence type="ECO:0000313" key="18">
    <source>
        <dbReference type="Proteomes" id="UP001212841"/>
    </source>
</evidence>
<feature type="compositionally biased region" description="Gly residues" evidence="14">
    <location>
        <begin position="233"/>
        <end position="247"/>
    </location>
</feature>
<feature type="domain" description="CBM1" evidence="16">
    <location>
        <begin position="274"/>
        <end position="309"/>
    </location>
</feature>
<name>A0AAD5SF54_9FUNG</name>
<dbReference type="PROSITE" id="PS51164">
    <property type="entry name" value="CBM1_2"/>
    <property type="match status" value="1"/>
</dbReference>
<evidence type="ECO:0000256" key="14">
    <source>
        <dbReference type="SAM" id="MobiDB-lite"/>
    </source>
</evidence>
<evidence type="ECO:0000256" key="8">
    <source>
        <dbReference type="ARBA" id="ARBA00023033"/>
    </source>
</evidence>
<keyword evidence="6" id="KW-0560">Oxidoreductase</keyword>
<dbReference type="PANTHER" id="PTHR33353:SF17">
    <property type="entry name" value="ENDO-BETA-1,4-GLUCANASE D"/>
    <property type="match status" value="1"/>
</dbReference>
<evidence type="ECO:0000256" key="3">
    <source>
        <dbReference type="ARBA" id="ARBA00022723"/>
    </source>
</evidence>
<dbReference type="GO" id="GO:0030245">
    <property type="term" value="P:cellulose catabolic process"/>
    <property type="evidence" value="ECO:0007669"/>
    <property type="project" value="UniProtKB-UniRule"/>
</dbReference>
<sequence length="310" mass="31977">MKFLAIGALVSSMAASAMAHATVMALHVNGASKGNQGLRSPPNNNPVKDVNSGDMYCNANGNNAVGTWLPVRGGDSLTFQWGHNSLNDDIIASSHKGPIQVYITKSGSNSWVKIDQRGNSPGSWATDVLIGNQGKHYVILPDLSAGRYLVRAEWITLHESDTSYASNPARGAQIYIGCAQVEFSSGSVSLPSGVSFPGAYSFASVTFNLYGGGTFPYPGPSVWSGARGAGYGTGPGNSGGNTGGNTGGQTTVRTTTTTRQGQTTTTTRQSGGGSGAALYGQCGGRGWTGPTTCAQGTCRANGEWYSQCLP</sequence>
<evidence type="ECO:0000256" key="12">
    <source>
        <dbReference type="ARBA" id="ARBA00044502"/>
    </source>
</evidence>
<dbReference type="Proteomes" id="UP001212841">
    <property type="component" value="Unassembled WGS sequence"/>
</dbReference>
<evidence type="ECO:0000313" key="17">
    <source>
        <dbReference type="EMBL" id="KAJ3052902.1"/>
    </source>
</evidence>